<dbReference type="EMBL" id="JAWDGP010001472">
    <property type="protein sequence ID" value="KAK3791451.1"/>
    <property type="molecule type" value="Genomic_DNA"/>
</dbReference>
<organism evidence="1 2">
    <name type="scientific">Elysia crispata</name>
    <name type="common">lettuce slug</name>
    <dbReference type="NCBI Taxonomy" id="231223"/>
    <lineage>
        <taxon>Eukaryota</taxon>
        <taxon>Metazoa</taxon>
        <taxon>Spiralia</taxon>
        <taxon>Lophotrochozoa</taxon>
        <taxon>Mollusca</taxon>
        <taxon>Gastropoda</taxon>
        <taxon>Heterobranchia</taxon>
        <taxon>Euthyneura</taxon>
        <taxon>Panpulmonata</taxon>
        <taxon>Sacoglossa</taxon>
        <taxon>Placobranchoidea</taxon>
        <taxon>Plakobranchidae</taxon>
        <taxon>Elysia</taxon>
    </lineage>
</organism>
<dbReference type="AlphaFoldDB" id="A0AAE1AQH6"/>
<keyword evidence="2" id="KW-1185">Reference proteome</keyword>
<dbReference type="Proteomes" id="UP001283361">
    <property type="component" value="Unassembled WGS sequence"/>
</dbReference>
<evidence type="ECO:0000313" key="1">
    <source>
        <dbReference type="EMBL" id="KAK3791451.1"/>
    </source>
</evidence>
<sequence>MDVTPVLPEDNQSGKFGSAPPSFEEVMGQFVTSVQMNQPELPCLAFIDIMPRMIKPGNLQFKELPEFQRFQEIVRGANAWLAQNPDLAVWKCETVERKILQSEGESGLLVDLDSMGWRESAWNCNCYVFGLRLWLTQRLDQHQTTQEIGLFNITPQTKEVQYTRYCRAGFIGLSHYMSTCRIHTLVTYEGLRKSIDDFNSKVKANPLPGSILNVETATLKFAEGFGKSSVEEVAQMSSWHELSGMTVRRRTQVLRVFYVKGAATTPHLEMSEFLPTRIGQAGFGKPVRFADISDAENQVAEWLRAQHGIRLVNIETREAKYSTFFDMGGQLDIDTDSTDDFDIPAFESNRVRFLRVFFISAASGVTSYANTALTARTFPPVRCKGENRYETMTQTMARIDAWLKATGLPIFGVETIQVLNEGPSSFNKSQYKLRDFVGKIWVTAIRIYFAPPLAVLVPKYLPVGEHRGSSTCNIF</sequence>
<name>A0AAE1AQH6_9GAST</name>
<reference evidence="1" key="1">
    <citation type="journal article" date="2023" name="G3 (Bethesda)">
        <title>A reference genome for the long-term kleptoplast-retaining sea slug Elysia crispata morphotype clarki.</title>
        <authorList>
            <person name="Eastman K.E."/>
            <person name="Pendleton A.L."/>
            <person name="Shaikh M.A."/>
            <person name="Suttiyut T."/>
            <person name="Ogas R."/>
            <person name="Tomko P."/>
            <person name="Gavelis G."/>
            <person name="Widhalm J.R."/>
            <person name="Wisecaver J.H."/>
        </authorList>
    </citation>
    <scope>NUCLEOTIDE SEQUENCE</scope>
    <source>
        <strain evidence="1">ECLA1</strain>
    </source>
</reference>
<accession>A0AAE1AQH6</accession>
<proteinExistence type="predicted"/>
<protein>
    <submittedName>
        <fullName evidence="1">Uncharacterized protein</fullName>
    </submittedName>
</protein>
<evidence type="ECO:0000313" key="2">
    <source>
        <dbReference type="Proteomes" id="UP001283361"/>
    </source>
</evidence>
<comment type="caution">
    <text evidence="1">The sequence shown here is derived from an EMBL/GenBank/DDBJ whole genome shotgun (WGS) entry which is preliminary data.</text>
</comment>
<gene>
    <name evidence="1" type="ORF">RRG08_046603</name>
</gene>